<dbReference type="GeneID" id="98068964"/>
<evidence type="ECO:0000256" key="6">
    <source>
        <dbReference type="ARBA" id="ARBA00022840"/>
    </source>
</evidence>
<accession>H1DGK5</accession>
<evidence type="ECO:0000256" key="1">
    <source>
        <dbReference type="ARBA" id="ARBA00004496"/>
    </source>
</evidence>
<reference evidence="10 11" key="1">
    <citation type="submission" date="2012-01" db="EMBL/GenBank/DDBJ databases">
        <title>The Genome Sequence of Odoribacter laneus YIT 12061.</title>
        <authorList>
            <consortium name="The Broad Institute Genome Sequencing Platform"/>
            <person name="Earl A."/>
            <person name="Ward D."/>
            <person name="Feldgarden M."/>
            <person name="Gevers D."/>
            <person name="Morotomi M."/>
            <person name="Young S.K."/>
            <person name="Zeng Q."/>
            <person name="Gargeya S."/>
            <person name="Fitzgerald M."/>
            <person name="Haas B."/>
            <person name="Abouelleil A."/>
            <person name="Alvarado L."/>
            <person name="Arachchi H.M."/>
            <person name="Berlin A."/>
            <person name="Chapman S.B."/>
            <person name="Gearin G."/>
            <person name="Goldberg J."/>
            <person name="Griggs A."/>
            <person name="Gujja S."/>
            <person name="Hansen M."/>
            <person name="Heiman D."/>
            <person name="Howarth C."/>
            <person name="Larimer J."/>
            <person name="Lui A."/>
            <person name="MacDonald P.J.P."/>
            <person name="McCowen C."/>
            <person name="Montmayeur A."/>
            <person name="Murphy C."/>
            <person name="Neiman D."/>
            <person name="Pearson M."/>
            <person name="Priest M."/>
            <person name="Roberts A."/>
            <person name="Saif S."/>
            <person name="Shea T."/>
            <person name="Sisk P."/>
            <person name="Stolte C."/>
            <person name="Sykes S."/>
            <person name="Wortman J."/>
            <person name="Nusbaum C."/>
            <person name="Birren B."/>
        </authorList>
    </citation>
    <scope>NUCLEOTIDE SEQUENCE [LARGE SCALE GENOMIC DNA]</scope>
    <source>
        <strain evidence="10 11">YIT 12061</strain>
    </source>
</reference>
<dbReference type="EMBL" id="ADMC01000022">
    <property type="protein sequence ID" value="EHP47538.1"/>
    <property type="molecule type" value="Genomic_DNA"/>
</dbReference>
<feature type="binding site" evidence="8">
    <location>
        <begin position="25"/>
        <end position="30"/>
    </location>
    <ligand>
        <name>ATP</name>
        <dbReference type="ChEBI" id="CHEBI:30616"/>
    </ligand>
</feature>
<evidence type="ECO:0000256" key="8">
    <source>
        <dbReference type="HAMAP-Rule" id="MF_01161"/>
    </source>
</evidence>
<evidence type="ECO:0000256" key="2">
    <source>
        <dbReference type="ARBA" id="ARBA00022490"/>
    </source>
</evidence>
<protein>
    <recommendedName>
        <fullName evidence="8">tRNA(Ile)-lysidine synthase</fullName>
        <ecNumber evidence="8">6.3.4.19</ecNumber>
    </recommendedName>
    <alternativeName>
        <fullName evidence="8">tRNA(Ile)-2-lysyl-cytidine synthase</fullName>
    </alternativeName>
    <alternativeName>
        <fullName evidence="8">tRNA(Ile)-lysidine synthetase</fullName>
    </alternativeName>
</protein>
<dbReference type="InterPro" id="IPR012094">
    <property type="entry name" value="tRNA_Ile_lys_synt"/>
</dbReference>
<dbReference type="STRING" id="742817.HMPREF9449_01391"/>
<dbReference type="NCBIfam" id="TIGR02433">
    <property type="entry name" value="lysidine_TilS_C"/>
    <property type="match status" value="1"/>
</dbReference>
<name>H1DGK5_9BACT</name>
<dbReference type="Pfam" id="PF11734">
    <property type="entry name" value="TilS_C"/>
    <property type="match status" value="1"/>
</dbReference>
<dbReference type="HOGENOM" id="CLU_018869_0_1_10"/>
<dbReference type="eggNOG" id="COG0037">
    <property type="taxonomic scope" value="Bacteria"/>
</dbReference>
<keyword evidence="6 8" id="KW-0067">ATP-binding</keyword>
<dbReference type="Proteomes" id="UP000004892">
    <property type="component" value="Unassembled WGS sequence"/>
</dbReference>
<gene>
    <name evidence="8" type="primary">tilS</name>
    <name evidence="10" type="ORF">HMPREF9449_01391</name>
</gene>
<comment type="subcellular location">
    <subcellularLocation>
        <location evidence="1 8">Cytoplasm</location>
    </subcellularLocation>
</comment>
<dbReference type="RefSeq" id="WP_009136539.1">
    <property type="nucleotide sequence ID" value="NZ_JH594596.1"/>
</dbReference>
<feature type="domain" description="Lysidine-tRNA(Ile) synthetase C-terminal" evidence="9">
    <location>
        <begin position="362"/>
        <end position="435"/>
    </location>
</feature>
<dbReference type="PANTHER" id="PTHR43033:SF1">
    <property type="entry name" value="TRNA(ILE)-LYSIDINE SYNTHASE-RELATED"/>
    <property type="match status" value="1"/>
</dbReference>
<dbReference type="CDD" id="cd01992">
    <property type="entry name" value="TilS_N"/>
    <property type="match status" value="1"/>
</dbReference>
<dbReference type="InterPro" id="IPR011063">
    <property type="entry name" value="TilS/TtcA_N"/>
</dbReference>
<evidence type="ECO:0000256" key="7">
    <source>
        <dbReference type="ARBA" id="ARBA00048539"/>
    </source>
</evidence>
<comment type="catalytic activity">
    <reaction evidence="7 8">
        <text>cytidine(34) in tRNA(Ile2) + L-lysine + ATP = lysidine(34) in tRNA(Ile2) + AMP + diphosphate + H(+)</text>
        <dbReference type="Rhea" id="RHEA:43744"/>
        <dbReference type="Rhea" id="RHEA-COMP:10625"/>
        <dbReference type="Rhea" id="RHEA-COMP:10670"/>
        <dbReference type="ChEBI" id="CHEBI:15378"/>
        <dbReference type="ChEBI" id="CHEBI:30616"/>
        <dbReference type="ChEBI" id="CHEBI:32551"/>
        <dbReference type="ChEBI" id="CHEBI:33019"/>
        <dbReference type="ChEBI" id="CHEBI:82748"/>
        <dbReference type="ChEBI" id="CHEBI:83665"/>
        <dbReference type="ChEBI" id="CHEBI:456215"/>
        <dbReference type="EC" id="6.3.4.19"/>
    </reaction>
</comment>
<dbReference type="InterPro" id="IPR012796">
    <property type="entry name" value="Lysidine-tRNA-synth_C"/>
</dbReference>
<dbReference type="GO" id="GO:0006400">
    <property type="term" value="P:tRNA modification"/>
    <property type="evidence" value="ECO:0007669"/>
    <property type="project" value="UniProtKB-UniRule"/>
</dbReference>
<dbReference type="NCBIfam" id="TIGR02432">
    <property type="entry name" value="lysidine_TilS_N"/>
    <property type="match status" value="1"/>
</dbReference>
<dbReference type="GO" id="GO:0032267">
    <property type="term" value="F:tRNA(Ile)-lysidine synthase activity"/>
    <property type="evidence" value="ECO:0007669"/>
    <property type="project" value="UniProtKB-EC"/>
</dbReference>
<dbReference type="InterPro" id="IPR014729">
    <property type="entry name" value="Rossmann-like_a/b/a_fold"/>
</dbReference>
<organism evidence="10 11">
    <name type="scientific">Odoribacter laneus YIT 12061</name>
    <dbReference type="NCBI Taxonomy" id="742817"/>
    <lineage>
        <taxon>Bacteria</taxon>
        <taxon>Pseudomonadati</taxon>
        <taxon>Bacteroidota</taxon>
        <taxon>Bacteroidia</taxon>
        <taxon>Bacteroidales</taxon>
        <taxon>Odoribacteraceae</taxon>
        <taxon>Odoribacter</taxon>
    </lineage>
</organism>
<dbReference type="GO" id="GO:0005737">
    <property type="term" value="C:cytoplasm"/>
    <property type="evidence" value="ECO:0007669"/>
    <property type="project" value="UniProtKB-SubCell"/>
</dbReference>
<keyword evidence="4 8" id="KW-0819">tRNA processing</keyword>
<dbReference type="SMART" id="SM00977">
    <property type="entry name" value="TilS_C"/>
    <property type="match status" value="1"/>
</dbReference>
<keyword evidence="3 8" id="KW-0436">Ligase</keyword>
<evidence type="ECO:0000256" key="5">
    <source>
        <dbReference type="ARBA" id="ARBA00022741"/>
    </source>
</evidence>
<proteinExistence type="inferred from homology"/>
<dbReference type="InterPro" id="IPR012795">
    <property type="entry name" value="tRNA_Ile_lys_synt_N"/>
</dbReference>
<evidence type="ECO:0000313" key="10">
    <source>
        <dbReference type="EMBL" id="EHP47538.1"/>
    </source>
</evidence>
<dbReference type="SUPFAM" id="SSF56037">
    <property type="entry name" value="PheT/TilS domain"/>
    <property type="match status" value="1"/>
</dbReference>
<dbReference type="PANTHER" id="PTHR43033">
    <property type="entry name" value="TRNA(ILE)-LYSIDINE SYNTHASE-RELATED"/>
    <property type="match status" value="1"/>
</dbReference>
<dbReference type="PATRIC" id="fig|742817.3.peg.1475"/>
<dbReference type="GO" id="GO:0005524">
    <property type="term" value="F:ATP binding"/>
    <property type="evidence" value="ECO:0007669"/>
    <property type="project" value="UniProtKB-UniRule"/>
</dbReference>
<dbReference type="EC" id="6.3.4.19" evidence="8"/>
<keyword evidence="5 8" id="KW-0547">Nucleotide-binding</keyword>
<dbReference type="AlphaFoldDB" id="H1DGK5"/>
<comment type="function">
    <text evidence="8">Ligates lysine onto the cytidine present at position 34 of the AUA codon-specific tRNA(Ile) that contains the anticodon CAU, in an ATP-dependent manner. Cytidine is converted to lysidine, thus changing the amino acid specificity of the tRNA from methionine to isoleucine.</text>
</comment>
<sequence>MQEIIKEFLKTHRIPEKAKFIIAVSGGPDSIALLHLFKYLNLNILALHCNFGLRGKESNRDEQFVKRFCDLYGISLSVKQFQTNRYAEEKGISIEMAARELRYEWFREMKNKKKMDYIVTAHHADDLAETIFINICRGTGLKGLTGIKPVNGDLLRPLLDCSRTDILQYIEQHQLGFRTDSTNNSLEFVRNKIRHKIIPVCKEINPAFLDIIRENCEILKETEEIYTYAIEKLKKEVTDYKNGEVLLHIQKILASPAPYTLLYEILKPTGFNKTQVRDILNSSESTPGKQFISGKFILTKGRDYWRLFESHSTPFIPLQIEQPGNYEINGIPYRFELVPAGSPLPTNPAIACLDADKAIFPLTIRSWEKGDRFCPLGMKKLQKKLSDFFTDLKFSPKQKRECLLLLSSNQIAWVIGYRIDDRFKTGPLTRRILKIYPLQ</sequence>
<comment type="similarity">
    <text evidence="8">Belongs to the tRNA(Ile)-lysidine synthase family.</text>
</comment>
<dbReference type="Pfam" id="PF01171">
    <property type="entry name" value="ATP_bind_3"/>
    <property type="match status" value="1"/>
</dbReference>
<evidence type="ECO:0000259" key="9">
    <source>
        <dbReference type="SMART" id="SM00977"/>
    </source>
</evidence>
<evidence type="ECO:0000256" key="4">
    <source>
        <dbReference type="ARBA" id="ARBA00022694"/>
    </source>
</evidence>
<evidence type="ECO:0000256" key="3">
    <source>
        <dbReference type="ARBA" id="ARBA00022598"/>
    </source>
</evidence>
<comment type="caution">
    <text evidence="10">The sequence shown here is derived from an EMBL/GenBank/DDBJ whole genome shotgun (WGS) entry which is preliminary data.</text>
</comment>
<keyword evidence="2 8" id="KW-0963">Cytoplasm</keyword>
<dbReference type="HAMAP" id="MF_01161">
    <property type="entry name" value="tRNA_Ile_lys_synt"/>
    <property type="match status" value="1"/>
</dbReference>
<keyword evidence="11" id="KW-1185">Reference proteome</keyword>
<comment type="domain">
    <text evidence="8">The N-terminal region contains the highly conserved SGGXDS motif, predicted to be a P-loop motif involved in ATP binding.</text>
</comment>
<dbReference type="Gene3D" id="3.40.50.620">
    <property type="entry name" value="HUPs"/>
    <property type="match status" value="1"/>
</dbReference>
<dbReference type="SUPFAM" id="SSF52402">
    <property type="entry name" value="Adenine nucleotide alpha hydrolases-like"/>
    <property type="match status" value="1"/>
</dbReference>
<evidence type="ECO:0000313" key="11">
    <source>
        <dbReference type="Proteomes" id="UP000004892"/>
    </source>
</evidence>